<dbReference type="Proteomes" id="UP001497382">
    <property type="component" value="Unassembled WGS sequence"/>
</dbReference>
<name>A0AAV2AUB7_9ARAC</name>
<accession>A0AAV2AUB7</accession>
<evidence type="ECO:0000313" key="1">
    <source>
        <dbReference type="EMBL" id="CAL1287596.1"/>
    </source>
</evidence>
<comment type="caution">
    <text evidence="1">The sequence shown here is derived from an EMBL/GenBank/DDBJ whole genome shotgun (WGS) entry which is preliminary data.</text>
</comment>
<dbReference type="AlphaFoldDB" id="A0AAV2AUB7"/>
<sequence>MSGRPSPLLYPLRRKFFQRCHRYFKNLDLVFFRRSSANWKGCLGRDGLHLNFRGNHELAEDFAKQIENKISFKYLYHRKARSIDNGNGSVEITQSYATVESTPSKVSEICTADSIPLLYSYIVKEKNVLCDEVPANAFRSLVRNKHFVYSADEFPSLPSNYAFLSLPTIDSVCVTSPDFSFASKLNKPVTSLTQPLLSRTVSSASLPHFHCLNALNVLLLRLFLRALSLLCLYL</sequence>
<protein>
    <submittedName>
        <fullName evidence="1">Uncharacterized protein</fullName>
    </submittedName>
</protein>
<reference evidence="1 2" key="1">
    <citation type="submission" date="2024-04" db="EMBL/GenBank/DDBJ databases">
        <authorList>
            <person name="Rising A."/>
            <person name="Reimegard J."/>
            <person name="Sonavane S."/>
            <person name="Akerstrom W."/>
            <person name="Nylinder S."/>
            <person name="Hedman E."/>
            <person name="Kallberg Y."/>
        </authorList>
    </citation>
    <scope>NUCLEOTIDE SEQUENCE [LARGE SCALE GENOMIC DNA]</scope>
</reference>
<organism evidence="1 2">
    <name type="scientific">Larinioides sclopetarius</name>
    <dbReference type="NCBI Taxonomy" id="280406"/>
    <lineage>
        <taxon>Eukaryota</taxon>
        <taxon>Metazoa</taxon>
        <taxon>Ecdysozoa</taxon>
        <taxon>Arthropoda</taxon>
        <taxon>Chelicerata</taxon>
        <taxon>Arachnida</taxon>
        <taxon>Araneae</taxon>
        <taxon>Araneomorphae</taxon>
        <taxon>Entelegynae</taxon>
        <taxon>Araneoidea</taxon>
        <taxon>Araneidae</taxon>
        <taxon>Larinioides</taxon>
    </lineage>
</organism>
<keyword evidence="2" id="KW-1185">Reference proteome</keyword>
<proteinExistence type="predicted"/>
<evidence type="ECO:0000313" key="2">
    <source>
        <dbReference type="Proteomes" id="UP001497382"/>
    </source>
</evidence>
<dbReference type="EMBL" id="CAXIEN010000220">
    <property type="protein sequence ID" value="CAL1287596.1"/>
    <property type="molecule type" value="Genomic_DNA"/>
</dbReference>
<gene>
    <name evidence="1" type="ORF">LARSCL_LOCUS14912</name>
</gene>